<evidence type="ECO:0000256" key="7">
    <source>
        <dbReference type="ARBA" id="ARBA00022824"/>
    </source>
</evidence>
<dbReference type="OrthoDB" id="2789670at2759"/>
<evidence type="ECO:0000256" key="8">
    <source>
        <dbReference type="ARBA" id="ARBA00022848"/>
    </source>
</evidence>
<dbReference type="GO" id="GO:0020037">
    <property type="term" value="F:heme binding"/>
    <property type="evidence" value="ECO:0007669"/>
    <property type="project" value="InterPro"/>
</dbReference>
<dbReference type="SUPFAM" id="SSF48264">
    <property type="entry name" value="Cytochrome P450"/>
    <property type="match status" value="1"/>
</dbReference>
<evidence type="ECO:0000256" key="3">
    <source>
        <dbReference type="ARBA" id="ARBA00004406"/>
    </source>
</evidence>
<evidence type="ECO:0000256" key="6">
    <source>
        <dbReference type="ARBA" id="ARBA00022723"/>
    </source>
</evidence>
<evidence type="ECO:0000256" key="2">
    <source>
        <dbReference type="ARBA" id="ARBA00004174"/>
    </source>
</evidence>
<comment type="similarity">
    <text evidence="4 14">Belongs to the cytochrome P450 family.</text>
</comment>
<evidence type="ECO:0000256" key="14">
    <source>
        <dbReference type="RuleBase" id="RU000461"/>
    </source>
</evidence>
<dbReference type="Pfam" id="PF00067">
    <property type="entry name" value="p450"/>
    <property type="match status" value="1"/>
</dbReference>
<evidence type="ECO:0000313" key="16">
    <source>
        <dbReference type="Proteomes" id="UP000095300"/>
    </source>
</evidence>
<dbReference type="InterPro" id="IPR036396">
    <property type="entry name" value="Cyt_P450_sf"/>
</dbReference>
<reference evidence="15" key="1">
    <citation type="submission" date="2020-05" db="UniProtKB">
        <authorList>
            <consortium name="EnsemblMetazoa"/>
        </authorList>
    </citation>
    <scope>IDENTIFICATION</scope>
    <source>
        <strain evidence="15">USDA</strain>
    </source>
</reference>
<gene>
    <name evidence="15" type="primary">106090408</name>
</gene>
<dbReference type="GO" id="GO:0005789">
    <property type="term" value="C:endoplasmic reticulum membrane"/>
    <property type="evidence" value="ECO:0007669"/>
    <property type="project" value="UniProtKB-SubCell"/>
</dbReference>
<dbReference type="GO" id="GO:0005506">
    <property type="term" value="F:iron ion binding"/>
    <property type="evidence" value="ECO:0007669"/>
    <property type="project" value="InterPro"/>
</dbReference>
<keyword evidence="16" id="KW-1185">Reference proteome</keyword>
<dbReference type="EnsemblMetazoa" id="SCAU000605-RB">
    <property type="protein sequence ID" value="SCAU000605-PB"/>
    <property type="gene ID" value="SCAU000605"/>
</dbReference>
<dbReference type="GO" id="GO:0004497">
    <property type="term" value="F:monooxygenase activity"/>
    <property type="evidence" value="ECO:0007669"/>
    <property type="project" value="UniProtKB-KW"/>
</dbReference>
<dbReference type="PROSITE" id="PS00086">
    <property type="entry name" value="CYTOCHROME_P450"/>
    <property type="match status" value="1"/>
</dbReference>
<proteinExistence type="inferred from homology"/>
<dbReference type="CDD" id="cd11056">
    <property type="entry name" value="CYP6-like"/>
    <property type="match status" value="1"/>
</dbReference>
<dbReference type="GO" id="GO:0016705">
    <property type="term" value="F:oxidoreductase activity, acting on paired donors, with incorporation or reduction of molecular oxygen"/>
    <property type="evidence" value="ECO:0007669"/>
    <property type="project" value="InterPro"/>
</dbReference>
<evidence type="ECO:0000256" key="11">
    <source>
        <dbReference type="ARBA" id="ARBA00023033"/>
    </source>
</evidence>
<evidence type="ECO:0000256" key="4">
    <source>
        <dbReference type="ARBA" id="ARBA00010617"/>
    </source>
</evidence>
<keyword evidence="8" id="KW-0492">Microsome</keyword>
<dbReference type="Gene3D" id="1.10.630.10">
    <property type="entry name" value="Cytochrome P450"/>
    <property type="match status" value="1"/>
</dbReference>
<comment type="subcellular location">
    <subcellularLocation>
        <location evidence="3">Endoplasmic reticulum membrane</location>
        <topology evidence="3">Peripheral membrane protein</topology>
    </subcellularLocation>
    <subcellularLocation>
        <location evidence="2">Microsome membrane</location>
        <topology evidence="2">Peripheral membrane protein</topology>
    </subcellularLocation>
</comment>
<dbReference type="InterPro" id="IPR002401">
    <property type="entry name" value="Cyt_P450_E_grp-I"/>
</dbReference>
<evidence type="ECO:0000256" key="13">
    <source>
        <dbReference type="PIRSR" id="PIRSR602401-1"/>
    </source>
</evidence>
<keyword evidence="10 13" id="KW-0408">Iron</keyword>
<evidence type="ECO:0000256" key="1">
    <source>
        <dbReference type="ARBA" id="ARBA00001971"/>
    </source>
</evidence>
<dbReference type="InterPro" id="IPR017972">
    <property type="entry name" value="Cyt_P450_CS"/>
</dbReference>
<sequence>MSVISILLAILAGLLVYIGLRVRKHFNYWKDLGVPCDQPNWLMGSVAGFLTSKPFNQIVGDYYEKYRLTGPYAGFYWFYKLAVFVMEPNLIKHILIKDFSKFTDRGLYTNEEDDPLTGQLFNLDGAKWRNMRNKLSPTFTSGKMKVMFPLVTKLGDDLVDVFHKSLPSDQVLEVRDLVARFTTDVIGTCAFGIEIDSLHNPNVEFRHMSGKAFKEQRYGTLGFVLRFSFPELSSRLHIKETLADVEEFFLGIVRNTVDYREKNNVKRNDFMDMLIDLKNNKLMKSETGEEMTNLTFGQIAAQAFIFLLAGFETSSTTMSFALYELAQNQEVQQRAREEVQQVLEKHGGQFTYECMKELVYLDQVIEETLRLYTIVSALLRKTLEDYVVPDHPEYVIKKGMIVIIPAGPIHRDERYFPQPNVFNPDNFSPEKVAARDSILNLSFGEGPRNCIGMRFGKMQTLVGLAVLLKNFKFSTCERTPIPMKYDKKSFLVSSESGIYLKVEKL</sequence>
<accession>A0A1I8NNE9</accession>
<evidence type="ECO:0000313" key="15">
    <source>
        <dbReference type="EnsemblMetazoa" id="SCAU000605-PB"/>
    </source>
</evidence>
<comment type="cofactor">
    <cofactor evidence="1 13">
        <name>heme</name>
        <dbReference type="ChEBI" id="CHEBI:30413"/>
    </cofactor>
</comment>
<dbReference type="PRINTS" id="PR00463">
    <property type="entry name" value="EP450I"/>
</dbReference>
<keyword evidence="11 14" id="KW-0503">Monooxygenase</keyword>
<protein>
    <recommendedName>
        <fullName evidence="17">Cytochrome P450</fullName>
    </recommendedName>
</protein>
<dbReference type="Proteomes" id="UP000095300">
    <property type="component" value="Unassembled WGS sequence"/>
</dbReference>
<dbReference type="PANTHER" id="PTHR24292:SF100">
    <property type="entry name" value="CYTOCHROME P450 6A16, ISOFORM B-RELATED"/>
    <property type="match status" value="1"/>
</dbReference>
<keyword evidence="7" id="KW-0256">Endoplasmic reticulum</keyword>
<keyword evidence="12" id="KW-0472">Membrane</keyword>
<evidence type="ECO:0008006" key="17">
    <source>
        <dbReference type="Google" id="ProtNLM"/>
    </source>
</evidence>
<evidence type="ECO:0000256" key="5">
    <source>
        <dbReference type="ARBA" id="ARBA00022617"/>
    </source>
</evidence>
<feature type="binding site" description="axial binding residue" evidence="13">
    <location>
        <position position="450"/>
    </location>
    <ligand>
        <name>heme</name>
        <dbReference type="ChEBI" id="CHEBI:30413"/>
    </ligand>
    <ligandPart>
        <name>Fe</name>
        <dbReference type="ChEBI" id="CHEBI:18248"/>
    </ligandPart>
</feature>
<organism evidence="15 16">
    <name type="scientific">Stomoxys calcitrans</name>
    <name type="common">Stable fly</name>
    <name type="synonym">Conops calcitrans</name>
    <dbReference type="NCBI Taxonomy" id="35570"/>
    <lineage>
        <taxon>Eukaryota</taxon>
        <taxon>Metazoa</taxon>
        <taxon>Ecdysozoa</taxon>
        <taxon>Arthropoda</taxon>
        <taxon>Hexapoda</taxon>
        <taxon>Insecta</taxon>
        <taxon>Pterygota</taxon>
        <taxon>Neoptera</taxon>
        <taxon>Endopterygota</taxon>
        <taxon>Diptera</taxon>
        <taxon>Brachycera</taxon>
        <taxon>Muscomorpha</taxon>
        <taxon>Muscoidea</taxon>
        <taxon>Muscidae</taxon>
        <taxon>Stomoxys</taxon>
    </lineage>
</organism>
<evidence type="ECO:0000256" key="9">
    <source>
        <dbReference type="ARBA" id="ARBA00023002"/>
    </source>
</evidence>
<dbReference type="KEGG" id="scac:106090408"/>
<evidence type="ECO:0000256" key="12">
    <source>
        <dbReference type="ARBA" id="ARBA00023136"/>
    </source>
</evidence>
<keyword evidence="5 13" id="KW-0349">Heme</keyword>
<name>A0A1I8NNE9_STOCA</name>
<evidence type="ECO:0000256" key="10">
    <source>
        <dbReference type="ARBA" id="ARBA00023004"/>
    </source>
</evidence>
<dbReference type="InterPro" id="IPR001128">
    <property type="entry name" value="Cyt_P450"/>
</dbReference>
<dbReference type="FunFam" id="1.10.630.10:FF:000042">
    <property type="entry name" value="Cytochrome P450"/>
    <property type="match status" value="1"/>
</dbReference>
<dbReference type="AlphaFoldDB" id="A0A1I8NNE9"/>
<dbReference type="STRING" id="35570.A0A1I8NNE9"/>
<dbReference type="PANTHER" id="PTHR24292">
    <property type="entry name" value="CYTOCHROME P450"/>
    <property type="match status" value="1"/>
</dbReference>
<keyword evidence="9 14" id="KW-0560">Oxidoreductase</keyword>
<dbReference type="PRINTS" id="PR00385">
    <property type="entry name" value="P450"/>
</dbReference>
<dbReference type="InterPro" id="IPR050476">
    <property type="entry name" value="Insect_CytP450_Detox"/>
</dbReference>
<keyword evidence="6 13" id="KW-0479">Metal-binding</keyword>
<dbReference type="VEuPathDB" id="VectorBase:SCAU000605"/>